<evidence type="ECO:0000256" key="1">
    <source>
        <dbReference type="SAM" id="MobiDB-lite"/>
    </source>
</evidence>
<dbReference type="Proteomes" id="UP000076154">
    <property type="component" value="Unassembled WGS sequence"/>
</dbReference>
<name>A0A369JV88_HYPMA</name>
<keyword evidence="3" id="KW-1185">Reference proteome</keyword>
<protein>
    <submittedName>
        <fullName evidence="2">Uncharacterized protein</fullName>
    </submittedName>
</protein>
<evidence type="ECO:0000313" key="2">
    <source>
        <dbReference type="EMBL" id="RDB26259.1"/>
    </source>
</evidence>
<dbReference type="InParanoid" id="A0A369JV88"/>
<evidence type="ECO:0000313" key="3">
    <source>
        <dbReference type="Proteomes" id="UP000076154"/>
    </source>
</evidence>
<sequence length="161" mass="18243">MAQNILMTRLRYTVYTPQECTTPSTNTIAELKANVLVRWFTHSVSWHNDNRPQASSIPRSLQKKSDKYLIQWDIRIAQPAQRTQVKLVLGPSSPESGWTHTSHRPVPHRNPMATPPYYLMLDNPDPDSPTASRKPNTPENPTLSPPVLILCKGDKAPEEHT</sequence>
<reference evidence="2" key="1">
    <citation type="submission" date="2018-04" db="EMBL/GenBank/DDBJ databases">
        <title>Whole genome sequencing of Hypsizygus marmoreus.</title>
        <authorList>
            <person name="Choi I.-G."/>
            <person name="Min B."/>
            <person name="Kim J.-G."/>
            <person name="Kim S."/>
            <person name="Oh Y.-L."/>
            <person name="Kong W.-S."/>
            <person name="Park H."/>
            <person name="Jeong J."/>
            <person name="Song E.-S."/>
        </authorList>
    </citation>
    <scope>NUCLEOTIDE SEQUENCE [LARGE SCALE GENOMIC DNA]</scope>
    <source>
        <strain evidence="2">51987-8</strain>
    </source>
</reference>
<feature type="compositionally biased region" description="Polar residues" evidence="1">
    <location>
        <begin position="129"/>
        <end position="142"/>
    </location>
</feature>
<organism evidence="2 3">
    <name type="scientific">Hypsizygus marmoreus</name>
    <name type="common">White beech mushroom</name>
    <name type="synonym">Agaricus marmoreus</name>
    <dbReference type="NCBI Taxonomy" id="39966"/>
    <lineage>
        <taxon>Eukaryota</taxon>
        <taxon>Fungi</taxon>
        <taxon>Dikarya</taxon>
        <taxon>Basidiomycota</taxon>
        <taxon>Agaricomycotina</taxon>
        <taxon>Agaricomycetes</taxon>
        <taxon>Agaricomycetidae</taxon>
        <taxon>Agaricales</taxon>
        <taxon>Tricholomatineae</taxon>
        <taxon>Lyophyllaceae</taxon>
        <taxon>Hypsizygus</taxon>
    </lineage>
</organism>
<comment type="caution">
    <text evidence="2">The sequence shown here is derived from an EMBL/GenBank/DDBJ whole genome shotgun (WGS) entry which is preliminary data.</text>
</comment>
<accession>A0A369JV88</accession>
<feature type="compositionally biased region" description="Basic and acidic residues" evidence="1">
    <location>
        <begin position="152"/>
        <end position="161"/>
    </location>
</feature>
<dbReference type="AlphaFoldDB" id="A0A369JV88"/>
<gene>
    <name evidence="2" type="ORF">Hypma_006078</name>
</gene>
<proteinExistence type="predicted"/>
<feature type="region of interest" description="Disordered" evidence="1">
    <location>
        <begin position="89"/>
        <end position="161"/>
    </location>
</feature>
<dbReference type="EMBL" id="LUEZ02000040">
    <property type="protein sequence ID" value="RDB26259.1"/>
    <property type="molecule type" value="Genomic_DNA"/>
</dbReference>